<dbReference type="GO" id="GO:0030246">
    <property type="term" value="F:carbohydrate binding"/>
    <property type="evidence" value="ECO:0007669"/>
    <property type="project" value="InterPro"/>
</dbReference>
<dbReference type="InterPro" id="IPR013324">
    <property type="entry name" value="RNA_pol_sigma_r3/r4-like"/>
</dbReference>
<dbReference type="KEGG" id="crie:AK829_00245"/>
<gene>
    <name evidence="9" type="ORF">AK829_00245</name>
</gene>
<dbReference type="PANTHER" id="PTHR34294:SF1">
    <property type="entry name" value="TRANSCRIPTIONAL REGULATOR LSRR"/>
    <property type="match status" value="1"/>
</dbReference>
<dbReference type="InterPro" id="IPR051054">
    <property type="entry name" value="SorC_transcr_regulators"/>
</dbReference>
<dbReference type="AlphaFoldDB" id="A0A0K1RE90"/>
<dbReference type="Gene3D" id="1.10.10.10">
    <property type="entry name" value="Winged helix-like DNA-binding domain superfamily/Winged helix DNA-binding domain"/>
    <property type="match status" value="1"/>
</dbReference>
<evidence type="ECO:0000256" key="2">
    <source>
        <dbReference type="ARBA" id="ARBA00010641"/>
    </source>
</evidence>
<evidence type="ECO:0000313" key="9">
    <source>
        <dbReference type="EMBL" id="AKV59737.1"/>
    </source>
</evidence>
<evidence type="ECO:0000256" key="5">
    <source>
        <dbReference type="ARBA" id="ARBA00023125"/>
    </source>
</evidence>
<evidence type="ECO:0000256" key="6">
    <source>
        <dbReference type="ARBA" id="ARBA00023163"/>
    </source>
</evidence>
<dbReference type="Gene3D" id="3.40.50.1360">
    <property type="match status" value="1"/>
</dbReference>
<keyword evidence="3" id="KW-0805">Transcription regulation</keyword>
<comment type="similarity">
    <text evidence="1">Belongs to the SorC transcriptional regulatory family.</text>
</comment>
<keyword evidence="4" id="KW-0731">Sigma factor</keyword>
<accession>A0A0K1RE90</accession>
<proteinExistence type="inferred from homology"/>
<dbReference type="STRING" id="156976.AK829_00245"/>
<keyword evidence="10" id="KW-1185">Reference proteome</keyword>
<dbReference type="PATRIC" id="fig|156976.3.peg.44"/>
<dbReference type="Pfam" id="PF08281">
    <property type="entry name" value="Sigma70_r4_2"/>
    <property type="match status" value="1"/>
</dbReference>
<dbReference type="InterPro" id="IPR037171">
    <property type="entry name" value="NagB/RpiA_transferase-like"/>
</dbReference>
<name>A0A0K1RE90_9CORY</name>
<evidence type="ECO:0000256" key="1">
    <source>
        <dbReference type="ARBA" id="ARBA00010466"/>
    </source>
</evidence>
<keyword evidence="5" id="KW-0238">DNA-binding</keyword>
<keyword evidence="6" id="KW-0804">Transcription</keyword>
<dbReference type="GO" id="GO:0016987">
    <property type="term" value="F:sigma factor activity"/>
    <property type="evidence" value="ECO:0007669"/>
    <property type="project" value="UniProtKB-KW"/>
</dbReference>
<dbReference type="PANTHER" id="PTHR34294">
    <property type="entry name" value="TRANSCRIPTIONAL REGULATOR-RELATED"/>
    <property type="match status" value="1"/>
</dbReference>
<feature type="domain" description="RNA polymerase sigma factor 70 region 4 type 2" evidence="8">
    <location>
        <begin position="13"/>
        <end position="45"/>
    </location>
</feature>
<dbReference type="Proteomes" id="UP000060016">
    <property type="component" value="Chromosome"/>
</dbReference>
<dbReference type="GO" id="GO:0006352">
    <property type="term" value="P:DNA-templated transcription initiation"/>
    <property type="evidence" value="ECO:0007669"/>
    <property type="project" value="InterPro"/>
</dbReference>
<dbReference type="SUPFAM" id="SSF88659">
    <property type="entry name" value="Sigma3 and sigma4 domains of RNA polymerase sigma factors"/>
    <property type="match status" value="1"/>
</dbReference>
<evidence type="ECO:0000259" key="8">
    <source>
        <dbReference type="Pfam" id="PF08281"/>
    </source>
</evidence>
<dbReference type="SUPFAM" id="SSF100950">
    <property type="entry name" value="NagB/RpiA/CoA transferase-like"/>
    <property type="match status" value="1"/>
</dbReference>
<protein>
    <submittedName>
        <fullName evidence="9">RNA polymerase subunit sigma-70</fullName>
    </submittedName>
</protein>
<organism evidence="9 10">
    <name type="scientific">Corynebacterium riegelii</name>
    <dbReference type="NCBI Taxonomy" id="156976"/>
    <lineage>
        <taxon>Bacteria</taxon>
        <taxon>Bacillati</taxon>
        <taxon>Actinomycetota</taxon>
        <taxon>Actinomycetes</taxon>
        <taxon>Mycobacteriales</taxon>
        <taxon>Corynebacteriaceae</taxon>
        <taxon>Corynebacterium</taxon>
    </lineage>
</organism>
<evidence type="ECO:0000259" key="7">
    <source>
        <dbReference type="Pfam" id="PF04198"/>
    </source>
</evidence>
<sequence length="324" mass="35486">MQRDRDAIDAAKLYYREGLSQAEVAAQMGISRPTVAKLLQHARERGFVVIEIHDPQEAGAQVGDRLRALFSLDDVRVVHPPQAPSGAGDHPSIVDDLGIAGARFLEEVVEDGMSVGVSWGKTMLHVARNLRHTHTRARQIVQLKGGSSRSNLSTNNFETMNLFCAAFNAPALALPLPVIFDQVETKHIVEQDSHIADVLNQGRETDLVAFTVGSARRESLVMNLGYLSDAMVEQLVGVAVGDVCSRFYTHDGNIAAPDIDALTVGISLEDLRARPRRVLIAGGTYKAEAIETALWMGLATDLVIDEHTARRVLALHERRKHLQK</sequence>
<dbReference type="Pfam" id="PF04198">
    <property type="entry name" value="Sugar-bind"/>
    <property type="match status" value="1"/>
</dbReference>
<feature type="domain" description="Sugar-binding" evidence="7">
    <location>
        <begin position="58"/>
        <end position="314"/>
    </location>
</feature>
<evidence type="ECO:0000313" key="10">
    <source>
        <dbReference type="Proteomes" id="UP000060016"/>
    </source>
</evidence>
<reference evidence="9 10" key="1">
    <citation type="submission" date="2015-08" db="EMBL/GenBank/DDBJ databases">
        <authorList>
            <person name="Babu N.S."/>
            <person name="Beckwith C.J."/>
            <person name="Beseler K.G."/>
            <person name="Brison A."/>
            <person name="Carone J.V."/>
            <person name="Caskin T.P."/>
            <person name="Diamond M."/>
            <person name="Durham M.E."/>
            <person name="Foxe J.M."/>
            <person name="Go M."/>
            <person name="Henderson B.A."/>
            <person name="Jones I.B."/>
            <person name="McGettigan J.A."/>
            <person name="Micheletti S.J."/>
            <person name="Nasrallah M.E."/>
            <person name="Ortiz D."/>
            <person name="Piller C.R."/>
            <person name="Privatt S.R."/>
            <person name="Schneider S.L."/>
            <person name="Sharp S."/>
            <person name="Smith T.C."/>
            <person name="Stanton J.D."/>
            <person name="Ullery H.E."/>
            <person name="Wilson R.J."/>
            <person name="Serrano M.G."/>
            <person name="Buck G."/>
            <person name="Lee V."/>
            <person name="Wang Y."/>
            <person name="Carvalho R."/>
            <person name="Voegtly L."/>
            <person name="Shi R."/>
            <person name="Duckworth R."/>
            <person name="Johnson A."/>
            <person name="Loviza R."/>
            <person name="Walstead R."/>
            <person name="Shah Z."/>
            <person name="Kiflezghi M."/>
            <person name="Wade K."/>
            <person name="Ball S.L."/>
            <person name="Bradley K.W."/>
            <person name="Asai D.J."/>
            <person name="Bowman C.A."/>
            <person name="Russell D.A."/>
            <person name="Pope W.H."/>
            <person name="Jacobs-Sera D."/>
            <person name="Hendrix R.W."/>
            <person name="Hatfull G.F."/>
        </authorList>
    </citation>
    <scope>NUCLEOTIDE SEQUENCE [LARGE SCALE GENOMIC DNA]</scope>
    <source>
        <strain evidence="9 10">PUDD_83A45</strain>
    </source>
</reference>
<dbReference type="InterPro" id="IPR036388">
    <property type="entry name" value="WH-like_DNA-bd_sf"/>
</dbReference>
<comment type="similarity">
    <text evidence="2">Belongs to the sigma-70 factor family. ECF subfamily.</text>
</comment>
<dbReference type="InterPro" id="IPR013249">
    <property type="entry name" value="RNA_pol_sigma70_r4_t2"/>
</dbReference>
<dbReference type="GO" id="GO:0003677">
    <property type="term" value="F:DNA binding"/>
    <property type="evidence" value="ECO:0007669"/>
    <property type="project" value="UniProtKB-KW"/>
</dbReference>
<evidence type="ECO:0000256" key="4">
    <source>
        <dbReference type="ARBA" id="ARBA00023082"/>
    </source>
</evidence>
<evidence type="ECO:0000256" key="3">
    <source>
        <dbReference type="ARBA" id="ARBA00023015"/>
    </source>
</evidence>
<dbReference type="EMBL" id="CP012342">
    <property type="protein sequence ID" value="AKV59737.1"/>
    <property type="molecule type" value="Genomic_DNA"/>
</dbReference>
<dbReference type="InterPro" id="IPR007324">
    <property type="entry name" value="Sugar-bd_dom_put"/>
</dbReference>